<evidence type="ECO:0000259" key="4">
    <source>
        <dbReference type="Pfam" id="PF00085"/>
    </source>
</evidence>
<evidence type="ECO:0000256" key="2">
    <source>
        <dbReference type="ARBA" id="ARBA00023284"/>
    </source>
</evidence>
<dbReference type="RefSeq" id="WP_310912002.1">
    <property type="nucleotide sequence ID" value="NZ_JAVLVT010000003.1"/>
</dbReference>
<dbReference type="InterPro" id="IPR011990">
    <property type="entry name" value="TPR-like_helical_dom_sf"/>
</dbReference>
<comment type="caution">
    <text evidence="5">The sequence shown here is derived from an EMBL/GenBank/DDBJ whole genome shotgun (WGS) entry which is preliminary data.</text>
</comment>
<organism evidence="5 6">
    <name type="scientific">Lipingzhangella rawalii</name>
    <dbReference type="NCBI Taxonomy" id="2055835"/>
    <lineage>
        <taxon>Bacteria</taxon>
        <taxon>Bacillati</taxon>
        <taxon>Actinomycetota</taxon>
        <taxon>Actinomycetes</taxon>
        <taxon>Streptosporangiales</taxon>
        <taxon>Nocardiopsidaceae</taxon>
        <taxon>Lipingzhangella</taxon>
    </lineage>
</organism>
<evidence type="ECO:0000256" key="3">
    <source>
        <dbReference type="SAM" id="MobiDB-lite"/>
    </source>
</evidence>
<dbReference type="Gene3D" id="1.25.40.10">
    <property type="entry name" value="Tetratricopeptide repeat domain"/>
    <property type="match status" value="2"/>
</dbReference>
<reference evidence="6" key="1">
    <citation type="submission" date="2023-07" db="EMBL/GenBank/DDBJ databases">
        <title>Novel species in the genus Lipingzhangella isolated from Sambhar Salt Lake.</title>
        <authorList>
            <person name="Jiya N."/>
            <person name="Kajale S."/>
            <person name="Sharma A."/>
        </authorList>
    </citation>
    <scope>NUCLEOTIDE SEQUENCE [LARGE SCALE GENOMIC DNA]</scope>
    <source>
        <strain evidence="6">LS1_29</strain>
    </source>
</reference>
<keyword evidence="6" id="KW-1185">Reference proteome</keyword>
<gene>
    <name evidence="5" type="ORF">RIF23_09335</name>
</gene>
<keyword evidence="2" id="KW-0676">Redox-active center</keyword>
<evidence type="ECO:0000313" key="5">
    <source>
        <dbReference type="EMBL" id="MDS1270497.1"/>
    </source>
</evidence>
<accession>A0ABU2H661</accession>
<evidence type="ECO:0000313" key="6">
    <source>
        <dbReference type="Proteomes" id="UP001250214"/>
    </source>
</evidence>
<dbReference type="CDD" id="cd02956">
    <property type="entry name" value="ybbN"/>
    <property type="match status" value="1"/>
</dbReference>
<dbReference type="Pfam" id="PF00085">
    <property type="entry name" value="Thioredoxin"/>
    <property type="match status" value="1"/>
</dbReference>
<feature type="compositionally biased region" description="Polar residues" evidence="3">
    <location>
        <begin position="1"/>
        <end position="10"/>
    </location>
</feature>
<dbReference type="InterPro" id="IPR036249">
    <property type="entry name" value="Thioredoxin-like_sf"/>
</dbReference>
<feature type="compositionally biased region" description="Basic and acidic residues" evidence="3">
    <location>
        <begin position="15"/>
        <end position="31"/>
    </location>
</feature>
<dbReference type="Proteomes" id="UP001250214">
    <property type="component" value="Unassembled WGS sequence"/>
</dbReference>
<dbReference type="PANTHER" id="PTHR45663">
    <property type="entry name" value="GEO12009P1"/>
    <property type="match status" value="1"/>
</dbReference>
<protein>
    <submittedName>
        <fullName evidence="5">Tetratricopeptide repeat protein</fullName>
    </submittedName>
</protein>
<feature type="region of interest" description="Disordered" evidence="3">
    <location>
        <begin position="155"/>
        <end position="181"/>
    </location>
</feature>
<dbReference type="InterPro" id="IPR013766">
    <property type="entry name" value="Thioredoxin_domain"/>
</dbReference>
<feature type="domain" description="Thioredoxin" evidence="4">
    <location>
        <begin position="42"/>
        <end position="141"/>
    </location>
</feature>
<dbReference type="EMBL" id="JAVLVT010000003">
    <property type="protein sequence ID" value="MDS1270497.1"/>
    <property type="molecule type" value="Genomic_DNA"/>
</dbReference>
<feature type="region of interest" description="Disordered" evidence="3">
    <location>
        <begin position="1"/>
        <end position="39"/>
    </location>
</feature>
<proteinExistence type="inferred from homology"/>
<dbReference type="Pfam" id="PF14561">
    <property type="entry name" value="TPR_20"/>
    <property type="match status" value="1"/>
</dbReference>
<comment type="similarity">
    <text evidence="1">Belongs to the thioredoxin family.</text>
</comment>
<dbReference type="SUPFAM" id="SSF52833">
    <property type="entry name" value="Thioredoxin-like"/>
    <property type="match status" value="1"/>
</dbReference>
<name>A0ABU2H661_9ACTN</name>
<dbReference type="SUPFAM" id="SSF48452">
    <property type="entry name" value="TPR-like"/>
    <property type="match status" value="1"/>
</dbReference>
<dbReference type="Pfam" id="PF14559">
    <property type="entry name" value="TPR_19"/>
    <property type="match status" value="1"/>
</dbReference>
<evidence type="ECO:0000256" key="1">
    <source>
        <dbReference type="ARBA" id="ARBA00008987"/>
    </source>
</evidence>
<dbReference type="Gene3D" id="3.40.30.10">
    <property type="entry name" value="Glutaredoxin"/>
    <property type="match status" value="1"/>
</dbReference>
<sequence length="312" mass="33431">MQPADFSTSGAVDLGARKASLDREAKRKAEADSGNANPYAIDVNEQNFQNEVLQRSTQVPVVLAILATWSEQAKQVETALDSLARAAGGQWLLAKVDSDASPQLVQALGAPGAPMVAMVIQGQVVPGPSGEATKDQLRQWLVQVFEGLRQQGVIPEGYTGVGPEEADEPQASPSSQDPNHAAAEQALQAGDYDGAEQAYRAALEADSNDEDARVGLARVRLLARVRDLDLTEVREAAARNPDDVAAQCRVADVDMAGGKVQDAFDRLIGTVRRTRDEDRDAARRHLLDLFEVLGSGDPRVNQARRALTSALF</sequence>
<dbReference type="PANTHER" id="PTHR45663:SF11">
    <property type="entry name" value="GEO12009P1"/>
    <property type="match status" value="1"/>
</dbReference>